<sequence>MSDGAASGIDPRFDPRYQRGYAGGEGSTTDASSAAPAAMPRNSEPPAPAPAPDPAPFAGSEAGRPSPGRDDTAPEAAAVVSDPPAERVDDARADAARIEVDDEEHDRAAFVAEVVSSGRSTVGWLIAGWAVTLAAFAFGAYLSWMVNSDIGYYTGQISSSDQWIRELGWTLSPSLMMAGATGVVVVTALAVVVQRRGAAAATSEAAGEMGGDEDARSGRGTAWWALVSIGAISAVGVVWAVGRASEASRANAGLVFDGNGNPTGEQADAFALIALGQFAQSLIGPLALAAVAAFVALVAVETSRATLSAARAR</sequence>
<dbReference type="AlphaFoldDB" id="A0A1N6GJ41"/>
<keyword evidence="2" id="KW-0812">Transmembrane</keyword>
<feature type="compositionally biased region" description="Pro residues" evidence="1">
    <location>
        <begin position="43"/>
        <end position="55"/>
    </location>
</feature>
<keyword evidence="4" id="KW-1185">Reference proteome</keyword>
<feature type="region of interest" description="Disordered" evidence="1">
    <location>
        <begin position="1"/>
        <end position="90"/>
    </location>
</feature>
<organism evidence="3 4">
    <name type="scientific">Agromyces cerinus subsp. cerinus</name>
    <dbReference type="NCBI Taxonomy" id="232089"/>
    <lineage>
        <taxon>Bacteria</taxon>
        <taxon>Bacillati</taxon>
        <taxon>Actinomycetota</taxon>
        <taxon>Actinomycetes</taxon>
        <taxon>Micrococcales</taxon>
        <taxon>Microbacteriaceae</taxon>
        <taxon>Agromyces</taxon>
    </lineage>
</organism>
<evidence type="ECO:0000313" key="4">
    <source>
        <dbReference type="Proteomes" id="UP000184699"/>
    </source>
</evidence>
<evidence type="ECO:0000256" key="1">
    <source>
        <dbReference type="SAM" id="MobiDB-lite"/>
    </source>
</evidence>
<dbReference type="EMBL" id="FSRJ01000003">
    <property type="protein sequence ID" value="SIO07530.1"/>
    <property type="molecule type" value="Genomic_DNA"/>
</dbReference>
<feature type="transmembrane region" description="Helical" evidence="2">
    <location>
        <begin position="122"/>
        <end position="144"/>
    </location>
</feature>
<dbReference type="Proteomes" id="UP000184699">
    <property type="component" value="Unassembled WGS sequence"/>
</dbReference>
<reference evidence="4" key="1">
    <citation type="submission" date="2016-11" db="EMBL/GenBank/DDBJ databases">
        <authorList>
            <person name="Varghese N."/>
            <person name="Submissions S."/>
        </authorList>
    </citation>
    <scope>NUCLEOTIDE SEQUENCE [LARGE SCALE GENOMIC DNA]</scope>
    <source>
        <strain evidence="4">DSM 8595</strain>
    </source>
</reference>
<feature type="transmembrane region" description="Helical" evidence="2">
    <location>
        <begin position="175"/>
        <end position="193"/>
    </location>
</feature>
<proteinExistence type="predicted"/>
<feature type="transmembrane region" description="Helical" evidence="2">
    <location>
        <begin position="222"/>
        <end position="241"/>
    </location>
</feature>
<evidence type="ECO:0000256" key="2">
    <source>
        <dbReference type="SAM" id="Phobius"/>
    </source>
</evidence>
<gene>
    <name evidence="3" type="ORF">SAMN05443544_2622</name>
</gene>
<feature type="compositionally biased region" description="Low complexity" evidence="1">
    <location>
        <begin position="31"/>
        <end position="40"/>
    </location>
</feature>
<protein>
    <submittedName>
        <fullName evidence="3">Uncharacterized protein</fullName>
    </submittedName>
</protein>
<dbReference type="RefSeq" id="WP_074260746.1">
    <property type="nucleotide sequence ID" value="NZ_FSRJ01000003.1"/>
</dbReference>
<accession>A0A1N6GJ41</accession>
<keyword evidence="2" id="KW-1133">Transmembrane helix</keyword>
<evidence type="ECO:0000313" key="3">
    <source>
        <dbReference type="EMBL" id="SIO07530.1"/>
    </source>
</evidence>
<keyword evidence="2" id="KW-0472">Membrane</keyword>
<name>A0A1N6GJ41_9MICO</name>
<dbReference type="STRING" id="232089.SAMN05443544_2622"/>
<dbReference type="OrthoDB" id="5007586at2"/>
<feature type="transmembrane region" description="Helical" evidence="2">
    <location>
        <begin position="282"/>
        <end position="300"/>
    </location>
</feature>